<reference evidence="1 2" key="2">
    <citation type="journal article" date="2013" name="Genome Announc.">
        <title>Genome of the Root-Associated Plant Growth-Promoting Bacterium Variovorax paradoxus Strain EPS.</title>
        <authorList>
            <person name="Han J.I."/>
            <person name="Spain J.C."/>
            <person name="Leadbetter J.R."/>
            <person name="Ovchinnikova G."/>
            <person name="Goodwin L.A."/>
            <person name="Han C.S."/>
            <person name="Woyke T."/>
            <person name="Davenport K.W."/>
            <person name="Orwin P.M."/>
        </authorList>
    </citation>
    <scope>NUCLEOTIDE SEQUENCE [LARGE SCALE GENOMIC DNA]</scope>
    <source>
        <strain evidence="1 2">EPS</strain>
    </source>
</reference>
<dbReference type="AlphaFoldDB" id="E6UW42"/>
<sequence>MDPCQAPYRDLFDALYKSAPAEDVFETLLRPWLDAHAEERDWLNAFAQRSSPAPIVTEDSWRLYALSRVNQVLLLAFQRNEGEGWEGPNLSLPDYLAFMTGLCCRVADETDYSPFFHEIVEAAEEKRPLFSRRKALELARVDWPALMLGTMMFSRAGVAVSCAPGALHTEIATSSTLYWQRWRKHRRTSDLSDGWGSNSQWRTPFRRDYVVGEELLFNADGKHDLAAPGLPASEYDDLTVAERIELLTHRCFVRCEKPDDDFHPYGDRIQLPHGFQQ</sequence>
<dbReference type="Proteomes" id="UP000008917">
    <property type="component" value="Chromosome"/>
</dbReference>
<dbReference type="KEGG" id="vpe:Varpa_3429"/>
<accession>E6UW42</accession>
<dbReference type="OrthoDB" id="6636674at2"/>
<evidence type="ECO:0000313" key="1">
    <source>
        <dbReference type="EMBL" id="ADU37614.1"/>
    </source>
</evidence>
<organism evidence="1 2">
    <name type="scientific">Variovorax paradoxus (strain EPS)</name>
    <dbReference type="NCBI Taxonomy" id="595537"/>
    <lineage>
        <taxon>Bacteria</taxon>
        <taxon>Pseudomonadati</taxon>
        <taxon>Pseudomonadota</taxon>
        <taxon>Betaproteobacteria</taxon>
        <taxon>Burkholderiales</taxon>
        <taxon>Comamonadaceae</taxon>
        <taxon>Variovorax</taxon>
    </lineage>
</organism>
<protein>
    <submittedName>
        <fullName evidence="1">Uncharacterized protein</fullName>
    </submittedName>
</protein>
<dbReference type="STRING" id="595537.Varpa_3429"/>
<reference evidence="2" key="1">
    <citation type="submission" date="2010-12" db="EMBL/GenBank/DDBJ databases">
        <title>Complete sequence of Variovorax paradoxus EPS.</title>
        <authorList>
            <consortium name="US DOE Joint Genome Institute"/>
            <person name="Lucas S."/>
            <person name="Copeland A."/>
            <person name="Lapidus A."/>
            <person name="Cheng J.-F."/>
            <person name="Goodwin L."/>
            <person name="Pitluck S."/>
            <person name="Teshima H."/>
            <person name="Detter J.C."/>
            <person name="Han C."/>
            <person name="Tapia R."/>
            <person name="Land M."/>
            <person name="Hauser L."/>
            <person name="Kyrpides N."/>
            <person name="Ivanova N."/>
            <person name="Ovchinnikova G."/>
            <person name="Orwin P."/>
            <person name="Han J.-I.G."/>
            <person name="Woyke T."/>
        </authorList>
    </citation>
    <scope>NUCLEOTIDE SEQUENCE [LARGE SCALE GENOMIC DNA]</scope>
    <source>
        <strain evidence="2">EPS</strain>
    </source>
</reference>
<proteinExistence type="predicted"/>
<dbReference type="HOGENOM" id="CLU_969476_0_0_4"/>
<dbReference type="EMBL" id="CP002417">
    <property type="protein sequence ID" value="ADU37614.1"/>
    <property type="molecule type" value="Genomic_DNA"/>
</dbReference>
<evidence type="ECO:0000313" key="2">
    <source>
        <dbReference type="Proteomes" id="UP000008917"/>
    </source>
</evidence>
<dbReference type="RefSeq" id="WP_013541841.1">
    <property type="nucleotide sequence ID" value="NC_014931.1"/>
</dbReference>
<dbReference type="eggNOG" id="COG0576">
    <property type="taxonomic scope" value="Bacteria"/>
</dbReference>
<gene>
    <name evidence="1" type="ordered locus">Varpa_3429</name>
</gene>
<name>E6UW42_VARPE</name>